<dbReference type="PROSITE" id="PS50967">
    <property type="entry name" value="HRDC"/>
    <property type="match status" value="1"/>
</dbReference>
<dbReference type="InterPro" id="IPR001650">
    <property type="entry name" value="Helicase_C-like"/>
</dbReference>
<dbReference type="SMART" id="SM00341">
    <property type="entry name" value="HRDC"/>
    <property type="match status" value="1"/>
</dbReference>
<dbReference type="Pfam" id="PF00570">
    <property type="entry name" value="HRDC"/>
    <property type="match status" value="1"/>
</dbReference>
<dbReference type="InterPro" id="IPR044876">
    <property type="entry name" value="HRDC_dom_sf"/>
</dbReference>
<evidence type="ECO:0000256" key="15">
    <source>
        <dbReference type="ARBA" id="ARBA00034617"/>
    </source>
</evidence>
<evidence type="ECO:0000256" key="5">
    <source>
        <dbReference type="ARBA" id="ARBA00022741"/>
    </source>
</evidence>
<keyword evidence="4" id="KW-0479">Metal-binding</keyword>
<keyword evidence="5" id="KW-0547">Nucleotide-binding</keyword>
<evidence type="ECO:0000259" key="17">
    <source>
        <dbReference type="PROSITE" id="PS50967"/>
    </source>
</evidence>
<dbReference type="FunFam" id="3.40.50.300:FF:000296">
    <property type="entry name" value="ATP-dependent DNA helicase RecQ"/>
    <property type="match status" value="1"/>
</dbReference>
<dbReference type="SUPFAM" id="SSF52540">
    <property type="entry name" value="P-loop containing nucleoside triphosphate hydrolases"/>
    <property type="match status" value="2"/>
</dbReference>
<dbReference type="GO" id="GO:0009432">
    <property type="term" value="P:SOS response"/>
    <property type="evidence" value="ECO:0007669"/>
    <property type="project" value="UniProtKB-UniRule"/>
</dbReference>
<dbReference type="GO" id="GO:0006260">
    <property type="term" value="P:DNA replication"/>
    <property type="evidence" value="ECO:0007669"/>
    <property type="project" value="InterPro"/>
</dbReference>
<dbReference type="InterPro" id="IPR027417">
    <property type="entry name" value="P-loop_NTPase"/>
</dbReference>
<keyword evidence="10" id="KW-0067">ATP-binding</keyword>
<name>A0A1F6TZU1_9PROT</name>
<dbReference type="Pfam" id="PF16124">
    <property type="entry name" value="RecQ_Zn_bind"/>
    <property type="match status" value="1"/>
</dbReference>
<dbReference type="GO" id="GO:0003677">
    <property type="term" value="F:DNA binding"/>
    <property type="evidence" value="ECO:0007669"/>
    <property type="project" value="UniProtKB-KW"/>
</dbReference>
<dbReference type="FunFam" id="1.10.10.10:FF:000175">
    <property type="entry name" value="ATP-dependent DNA helicase RecQ"/>
    <property type="match status" value="1"/>
</dbReference>
<dbReference type="FunFam" id="1.10.150.80:FF:000002">
    <property type="entry name" value="ATP-dependent DNA helicase RecQ"/>
    <property type="match status" value="1"/>
</dbReference>
<dbReference type="SMART" id="SM00956">
    <property type="entry name" value="RQC"/>
    <property type="match status" value="1"/>
</dbReference>
<evidence type="ECO:0000256" key="6">
    <source>
        <dbReference type="ARBA" id="ARBA00022763"/>
    </source>
</evidence>
<dbReference type="Gene3D" id="1.10.10.10">
    <property type="entry name" value="Winged helix-like DNA-binding domain superfamily/Winged helix DNA-binding domain"/>
    <property type="match status" value="1"/>
</dbReference>
<dbReference type="NCBIfam" id="TIGR01389">
    <property type="entry name" value="recQ"/>
    <property type="match status" value="1"/>
</dbReference>
<keyword evidence="14" id="KW-0413">Isomerase</keyword>
<dbReference type="EMBL" id="MFTA01000079">
    <property type="protein sequence ID" value="OGI50665.1"/>
    <property type="molecule type" value="Genomic_DNA"/>
</dbReference>
<dbReference type="Gene3D" id="1.10.150.80">
    <property type="entry name" value="HRDC domain"/>
    <property type="match status" value="1"/>
</dbReference>
<dbReference type="GO" id="GO:0009378">
    <property type="term" value="F:four-way junction helicase activity"/>
    <property type="evidence" value="ECO:0007669"/>
    <property type="project" value="TreeGrafter"/>
</dbReference>
<evidence type="ECO:0000256" key="3">
    <source>
        <dbReference type="ARBA" id="ARBA00005446"/>
    </source>
</evidence>
<keyword evidence="6" id="KW-0227">DNA damage</keyword>
<keyword evidence="8 20" id="KW-0347">Helicase</keyword>
<dbReference type="NCBIfam" id="TIGR00614">
    <property type="entry name" value="recQ_fam"/>
    <property type="match status" value="1"/>
</dbReference>
<gene>
    <name evidence="20" type="ORF">A3B81_05420</name>
</gene>
<dbReference type="GO" id="GO:0046872">
    <property type="term" value="F:metal ion binding"/>
    <property type="evidence" value="ECO:0007669"/>
    <property type="project" value="UniProtKB-KW"/>
</dbReference>
<keyword evidence="12" id="KW-0233">DNA recombination</keyword>
<dbReference type="CDD" id="cd18794">
    <property type="entry name" value="SF2_C_RecQ"/>
    <property type="match status" value="1"/>
</dbReference>
<dbReference type="Proteomes" id="UP000179362">
    <property type="component" value="Unassembled WGS sequence"/>
</dbReference>
<keyword evidence="7" id="KW-0378">Hydrolase</keyword>
<dbReference type="Pfam" id="PF00271">
    <property type="entry name" value="Helicase_C"/>
    <property type="match status" value="1"/>
</dbReference>
<dbReference type="GO" id="GO:0043590">
    <property type="term" value="C:bacterial nucleoid"/>
    <property type="evidence" value="ECO:0007669"/>
    <property type="project" value="TreeGrafter"/>
</dbReference>
<dbReference type="SUPFAM" id="SSF47819">
    <property type="entry name" value="HRDC-like"/>
    <property type="match status" value="1"/>
</dbReference>
<evidence type="ECO:0000256" key="14">
    <source>
        <dbReference type="ARBA" id="ARBA00023235"/>
    </source>
</evidence>
<dbReference type="SMART" id="SM00490">
    <property type="entry name" value="HELICc"/>
    <property type="match status" value="1"/>
</dbReference>
<dbReference type="InterPro" id="IPR006293">
    <property type="entry name" value="DNA_helicase_ATP-dep_RecQ_bac"/>
</dbReference>
<dbReference type="Gene3D" id="3.40.50.300">
    <property type="entry name" value="P-loop containing nucleotide triphosphate hydrolases"/>
    <property type="match status" value="2"/>
</dbReference>
<reference evidence="20 21" key="1">
    <citation type="journal article" date="2016" name="Nat. Commun.">
        <title>Thousands of microbial genomes shed light on interconnected biogeochemical processes in an aquifer system.</title>
        <authorList>
            <person name="Anantharaman K."/>
            <person name="Brown C.T."/>
            <person name="Hug L.A."/>
            <person name="Sharon I."/>
            <person name="Castelle C.J."/>
            <person name="Probst A.J."/>
            <person name="Thomas B.C."/>
            <person name="Singh A."/>
            <person name="Wilkins M.J."/>
            <person name="Karaoz U."/>
            <person name="Brodie E.L."/>
            <person name="Williams K.H."/>
            <person name="Hubbard S.S."/>
            <person name="Banfield J.F."/>
        </authorList>
    </citation>
    <scope>NUCLEOTIDE SEQUENCE [LARGE SCALE GENOMIC DNA]</scope>
</reference>
<comment type="cofactor">
    <cofactor evidence="1">
        <name>Mg(2+)</name>
        <dbReference type="ChEBI" id="CHEBI:18420"/>
    </cofactor>
</comment>
<comment type="similarity">
    <text evidence="3">Belongs to the helicase family. RecQ subfamily.</text>
</comment>
<dbReference type="PROSITE" id="PS51192">
    <property type="entry name" value="HELICASE_ATP_BIND_1"/>
    <property type="match status" value="1"/>
</dbReference>
<dbReference type="InterPro" id="IPR014001">
    <property type="entry name" value="Helicase_ATP-bd"/>
</dbReference>
<dbReference type="PROSITE" id="PS51194">
    <property type="entry name" value="HELICASE_CTER"/>
    <property type="match status" value="1"/>
</dbReference>
<evidence type="ECO:0000313" key="21">
    <source>
        <dbReference type="Proteomes" id="UP000179362"/>
    </source>
</evidence>
<dbReference type="InterPro" id="IPR004589">
    <property type="entry name" value="DNA_helicase_ATP-dep_RecQ"/>
</dbReference>
<dbReference type="PANTHER" id="PTHR13710">
    <property type="entry name" value="DNA HELICASE RECQ FAMILY MEMBER"/>
    <property type="match status" value="1"/>
</dbReference>
<dbReference type="InterPro" id="IPR002121">
    <property type="entry name" value="HRDC_dom"/>
</dbReference>
<evidence type="ECO:0000256" key="4">
    <source>
        <dbReference type="ARBA" id="ARBA00022723"/>
    </source>
</evidence>
<dbReference type="EC" id="5.6.2.4" evidence="16"/>
<evidence type="ECO:0000256" key="1">
    <source>
        <dbReference type="ARBA" id="ARBA00001946"/>
    </source>
</evidence>
<dbReference type="FunFam" id="3.40.50.300:FF:000156">
    <property type="entry name" value="ATP-dependent DNA helicase recQ"/>
    <property type="match status" value="1"/>
</dbReference>
<protein>
    <recommendedName>
        <fullName evidence="16">DNA helicase RecQ</fullName>
        <ecNumber evidence="16">5.6.2.4</ecNumber>
    </recommendedName>
</protein>
<keyword evidence="13" id="KW-0234">DNA repair</keyword>
<dbReference type="GO" id="GO:0006281">
    <property type="term" value="P:DNA repair"/>
    <property type="evidence" value="ECO:0007669"/>
    <property type="project" value="UniProtKB-KW"/>
</dbReference>
<dbReference type="GO" id="GO:0006310">
    <property type="term" value="P:DNA recombination"/>
    <property type="evidence" value="ECO:0007669"/>
    <property type="project" value="UniProtKB-UniRule"/>
</dbReference>
<dbReference type="Pfam" id="PF09382">
    <property type="entry name" value="RQC"/>
    <property type="match status" value="1"/>
</dbReference>
<feature type="domain" description="Helicase ATP-binding" evidence="18">
    <location>
        <begin position="26"/>
        <end position="194"/>
    </location>
</feature>
<dbReference type="PANTHER" id="PTHR13710:SF105">
    <property type="entry name" value="ATP-DEPENDENT DNA HELICASE Q1"/>
    <property type="match status" value="1"/>
</dbReference>
<evidence type="ECO:0000259" key="19">
    <source>
        <dbReference type="PROSITE" id="PS51194"/>
    </source>
</evidence>
<evidence type="ECO:0000256" key="12">
    <source>
        <dbReference type="ARBA" id="ARBA00023172"/>
    </source>
</evidence>
<dbReference type="InterPro" id="IPR018982">
    <property type="entry name" value="RQC_domain"/>
</dbReference>
<accession>A0A1F6TZU1</accession>
<evidence type="ECO:0000256" key="16">
    <source>
        <dbReference type="NCBIfam" id="TIGR01389"/>
    </source>
</evidence>
<dbReference type="GO" id="GO:0016787">
    <property type="term" value="F:hydrolase activity"/>
    <property type="evidence" value="ECO:0007669"/>
    <property type="project" value="UniProtKB-KW"/>
</dbReference>
<dbReference type="AlphaFoldDB" id="A0A1F6TZU1"/>
<comment type="cofactor">
    <cofactor evidence="2">
        <name>Zn(2+)</name>
        <dbReference type="ChEBI" id="CHEBI:29105"/>
    </cofactor>
</comment>
<evidence type="ECO:0000256" key="8">
    <source>
        <dbReference type="ARBA" id="ARBA00022806"/>
    </source>
</evidence>
<evidence type="ECO:0000259" key="18">
    <source>
        <dbReference type="PROSITE" id="PS51192"/>
    </source>
</evidence>
<dbReference type="CDD" id="cd17920">
    <property type="entry name" value="DEXHc_RecQ"/>
    <property type="match status" value="1"/>
</dbReference>
<dbReference type="InterPro" id="IPR036388">
    <property type="entry name" value="WH-like_DNA-bd_sf"/>
</dbReference>
<dbReference type="SMART" id="SM00487">
    <property type="entry name" value="DEXDc"/>
    <property type="match status" value="1"/>
</dbReference>
<dbReference type="InterPro" id="IPR032284">
    <property type="entry name" value="RecQ_Zn-bd"/>
</dbReference>
<evidence type="ECO:0000256" key="11">
    <source>
        <dbReference type="ARBA" id="ARBA00023125"/>
    </source>
</evidence>
<proteinExistence type="inferred from homology"/>
<sequence>MDNQPRHILHSVFGYEHFRGPQEEVIGTLMAGGDALVLMPTGGGKSLCYQIPAIARPGTGIVVSPLIALMQDQVAALKQAGVRAEFLNSTLDAAQARDIEAQLLRGELDLLYVAPERLLLERTLDLLARTKLALFAIDEAHCVSQWGHDFRPEYMGLNVLHERFPDVPRIALTATADEPTRREIVARLKLEDARVFISSFDRPNIRYRISQNSANAREQLLRFIREEHAGDAGIVYCLSRKRVDEIAAWLAANGLMALPYHAGLAAEMRAANQSRFINEEGVIIVATIAFGMGIDKPNVRFVAHLNLPKSIEAYYQETGRAGRDGLPADAWMIYGLQDVITLRQMLESSESDDAHKRVERHKLDAMLGLSELTTCRRQALLAYFSETSPKPCGNCDNCLEPPETWDATVPAQKALSCVHRTGQRFGVNYLVDVLLGKDDDRIKRFGHDQLTTFGIGKELDNNEWRGVFRQLIARGLLAVDLEGHGGLRMTDLSRPVLRGEERLMLRRDAKPEKIKKTKAARAARSPFTQEADQRLWEALRARRLECARKQGVPPYIVFHDATLAEMVERRPRTLNDLAHISGVGERKLEAYGEDFIGVIRAHADEADEVEAVHP</sequence>
<evidence type="ECO:0000256" key="13">
    <source>
        <dbReference type="ARBA" id="ARBA00023204"/>
    </source>
</evidence>
<feature type="domain" description="Helicase C-terminal" evidence="19">
    <location>
        <begin position="216"/>
        <end position="366"/>
    </location>
</feature>
<organism evidence="20 21">
    <name type="scientific">Candidatus Muproteobacteria bacterium RIFCSPHIGHO2_02_FULL_65_16</name>
    <dbReference type="NCBI Taxonomy" id="1817766"/>
    <lineage>
        <taxon>Bacteria</taxon>
        <taxon>Pseudomonadati</taxon>
        <taxon>Pseudomonadota</taxon>
        <taxon>Candidatus Muproteobacteria</taxon>
    </lineage>
</organism>
<comment type="catalytic activity">
    <reaction evidence="15">
        <text>Couples ATP hydrolysis with the unwinding of duplex DNA by translocating in the 3'-5' direction.</text>
        <dbReference type="EC" id="5.6.2.4"/>
    </reaction>
</comment>
<dbReference type="InterPro" id="IPR011545">
    <property type="entry name" value="DEAD/DEAH_box_helicase_dom"/>
</dbReference>
<dbReference type="Pfam" id="PF00270">
    <property type="entry name" value="DEAD"/>
    <property type="match status" value="1"/>
</dbReference>
<evidence type="ECO:0000256" key="10">
    <source>
        <dbReference type="ARBA" id="ARBA00022840"/>
    </source>
</evidence>
<dbReference type="InterPro" id="IPR010997">
    <property type="entry name" value="HRDC-like_sf"/>
</dbReference>
<keyword evidence="9" id="KW-0862">Zinc</keyword>
<dbReference type="GO" id="GO:0043138">
    <property type="term" value="F:3'-5' DNA helicase activity"/>
    <property type="evidence" value="ECO:0007669"/>
    <property type="project" value="UniProtKB-EC"/>
</dbReference>
<keyword evidence="11" id="KW-0238">DNA-binding</keyword>
<evidence type="ECO:0000313" key="20">
    <source>
        <dbReference type="EMBL" id="OGI50665.1"/>
    </source>
</evidence>
<evidence type="ECO:0000256" key="7">
    <source>
        <dbReference type="ARBA" id="ARBA00022801"/>
    </source>
</evidence>
<comment type="caution">
    <text evidence="20">The sequence shown here is derived from an EMBL/GenBank/DDBJ whole genome shotgun (WGS) entry which is preliminary data.</text>
</comment>
<feature type="domain" description="HRDC" evidence="17">
    <location>
        <begin position="529"/>
        <end position="609"/>
    </location>
</feature>
<dbReference type="GO" id="GO:0030894">
    <property type="term" value="C:replisome"/>
    <property type="evidence" value="ECO:0007669"/>
    <property type="project" value="TreeGrafter"/>
</dbReference>
<dbReference type="GO" id="GO:0005737">
    <property type="term" value="C:cytoplasm"/>
    <property type="evidence" value="ECO:0007669"/>
    <property type="project" value="TreeGrafter"/>
</dbReference>
<evidence type="ECO:0000256" key="9">
    <source>
        <dbReference type="ARBA" id="ARBA00022833"/>
    </source>
</evidence>
<evidence type="ECO:0000256" key="2">
    <source>
        <dbReference type="ARBA" id="ARBA00001947"/>
    </source>
</evidence>
<dbReference type="GO" id="GO:0005524">
    <property type="term" value="F:ATP binding"/>
    <property type="evidence" value="ECO:0007669"/>
    <property type="project" value="UniProtKB-KW"/>
</dbReference>